<dbReference type="Proteomes" id="UP000236182">
    <property type="component" value="Unassembled WGS sequence"/>
</dbReference>
<evidence type="ECO:0000313" key="1">
    <source>
        <dbReference type="EMBL" id="PWN60000.1"/>
    </source>
</evidence>
<dbReference type="AlphaFoldDB" id="A0A316WN89"/>
<name>A0A316WN89_9FLAO</name>
<evidence type="ECO:0000313" key="2">
    <source>
        <dbReference type="Proteomes" id="UP000236182"/>
    </source>
</evidence>
<proteinExistence type="predicted"/>
<sequence length="104" mass="11837">MKTINNYCVWSLKPSIDYPEASTFRYNQSEEEGLKLANEMTKNSWSESSQLHLKNVMPEVYAALKAKGHKGTIYYCTSQEYGVYGESLGPKKDDVIKAFNSKIN</sequence>
<keyword evidence="2" id="KW-1185">Reference proteome</keyword>
<comment type="caution">
    <text evidence="1">The sequence shown here is derived from an EMBL/GenBank/DDBJ whole genome shotgun (WGS) entry which is preliminary data.</text>
</comment>
<dbReference type="EMBL" id="PPEI02000009">
    <property type="protein sequence ID" value="PWN60000.1"/>
    <property type="molecule type" value="Genomic_DNA"/>
</dbReference>
<protein>
    <submittedName>
        <fullName evidence="1">Uncharacterized protein</fullName>
    </submittedName>
</protein>
<gene>
    <name evidence="1" type="ORF">C1638_020755</name>
</gene>
<reference evidence="1" key="1">
    <citation type="submission" date="2018-04" db="EMBL/GenBank/DDBJ databases">
        <title>Draft Genome Sequences of Chryseobacterium lactis NCTC11390T isolated from milk, Chryseobacterium oncorhynchi 701B-08T from rainbow trout, and Chryseobacterium viscerum 687B-08T from diseased fish.</title>
        <authorList>
            <person name="Jeong J.-J."/>
            <person name="Lee Y.J."/>
            <person name="Pathiraja D."/>
            <person name="Park B."/>
            <person name="Choi I.-G."/>
            <person name="Kim K.D."/>
        </authorList>
    </citation>
    <scope>NUCLEOTIDE SEQUENCE [LARGE SCALE GENOMIC DNA]</scope>
    <source>
        <strain evidence="1">701B-08</strain>
    </source>
</reference>
<organism evidence="1 2">
    <name type="scientific">Chryseobacterium oncorhynchi</name>
    <dbReference type="NCBI Taxonomy" id="741074"/>
    <lineage>
        <taxon>Bacteria</taxon>
        <taxon>Pseudomonadati</taxon>
        <taxon>Bacteroidota</taxon>
        <taxon>Flavobacteriia</taxon>
        <taxon>Flavobacteriales</taxon>
        <taxon>Weeksellaceae</taxon>
        <taxon>Chryseobacterium group</taxon>
        <taxon>Chryseobacterium</taxon>
    </lineage>
</organism>
<accession>A0A316WN89</accession>
<dbReference type="RefSeq" id="WP_109623846.1">
    <property type="nucleotide sequence ID" value="NZ_PPEI02000009.1"/>
</dbReference>